<dbReference type="RefSeq" id="WP_204870098.1">
    <property type="nucleotide sequence ID" value="NZ_JAFBBK010000001.1"/>
</dbReference>
<evidence type="ECO:0008006" key="3">
    <source>
        <dbReference type="Google" id="ProtNLM"/>
    </source>
</evidence>
<protein>
    <recommendedName>
        <fullName evidence="3">PucR C-terminal helix-turn-helix domain-containing protein</fullName>
    </recommendedName>
</protein>
<proteinExistence type="predicted"/>
<reference evidence="1 2" key="1">
    <citation type="submission" date="2021-01" db="EMBL/GenBank/DDBJ databases">
        <title>Genomics of switchgrass bacterial isolates.</title>
        <authorList>
            <person name="Shade A."/>
        </authorList>
    </citation>
    <scope>NUCLEOTIDE SEQUENCE [LARGE SCALE GENOMIC DNA]</scope>
    <source>
        <strain evidence="1 2">PvP111</strain>
    </source>
</reference>
<keyword evidence="2" id="KW-1185">Reference proteome</keyword>
<dbReference type="Gene3D" id="1.10.10.2840">
    <property type="entry name" value="PucR C-terminal helix-turn-helix domain"/>
    <property type="match status" value="1"/>
</dbReference>
<gene>
    <name evidence="1" type="ORF">JOE42_004169</name>
</gene>
<organism evidence="1 2">
    <name type="scientific">Rhodococcoides corynebacterioides</name>
    <dbReference type="NCBI Taxonomy" id="53972"/>
    <lineage>
        <taxon>Bacteria</taxon>
        <taxon>Bacillati</taxon>
        <taxon>Actinomycetota</taxon>
        <taxon>Actinomycetes</taxon>
        <taxon>Mycobacteriales</taxon>
        <taxon>Nocardiaceae</taxon>
        <taxon>Rhodococcoides</taxon>
    </lineage>
</organism>
<comment type="caution">
    <text evidence="1">The sequence shown here is derived from an EMBL/GenBank/DDBJ whole genome shotgun (WGS) entry which is preliminary data.</text>
</comment>
<sequence>MRDWIIKLTAIDDDAASALRVIEHFDTLVDERVPATALLRAVTVLADCGAGFHDPDRGLAIEVDEHGRTSSTPDVSTRPHLEQFGSITVWLNRTGPPWPLDHLILERFARSLQSVEQPRERHPVVAAIRTVCDADASPAHRSAALATLGLTGPIVIAATLPRDSRRTPIGMTTDGARVHLLSGRPTLAGVPTDAAAGYTITDGLLVCTRWQRAVTALKIAVDPATGGPAHVCHDDLGAVADVIDNIDATTASRSADVQVLESLRLQRQWVTGLLDSILSHSSVREAARRQNLHHSTLQQRLDWLQSRLGYTVLSPTGHARASTTLLLWRISRAAQNRTTPAVDPLPERRPPHGG</sequence>
<accession>A0ABS2L1I3</accession>
<dbReference type="Proteomes" id="UP000703038">
    <property type="component" value="Unassembled WGS sequence"/>
</dbReference>
<evidence type="ECO:0000313" key="1">
    <source>
        <dbReference type="EMBL" id="MBM7417436.1"/>
    </source>
</evidence>
<dbReference type="InterPro" id="IPR042070">
    <property type="entry name" value="PucR_C-HTH_sf"/>
</dbReference>
<evidence type="ECO:0000313" key="2">
    <source>
        <dbReference type="Proteomes" id="UP000703038"/>
    </source>
</evidence>
<dbReference type="EMBL" id="JAFBBK010000001">
    <property type="protein sequence ID" value="MBM7417436.1"/>
    <property type="molecule type" value="Genomic_DNA"/>
</dbReference>
<name>A0ABS2L1I3_9NOCA</name>